<evidence type="ECO:0000313" key="2">
    <source>
        <dbReference type="EMBL" id="GIL84227.1"/>
    </source>
</evidence>
<dbReference type="Proteomes" id="UP000747110">
    <property type="component" value="Unassembled WGS sequence"/>
</dbReference>
<dbReference type="PRINTS" id="PR01217">
    <property type="entry name" value="PRICHEXTENSN"/>
</dbReference>
<dbReference type="AlphaFoldDB" id="A0A8J4FU12"/>
<feature type="compositionally biased region" description="Low complexity" evidence="1">
    <location>
        <begin position="198"/>
        <end position="219"/>
    </location>
</feature>
<feature type="compositionally biased region" description="Low complexity" evidence="1">
    <location>
        <begin position="20"/>
        <end position="49"/>
    </location>
</feature>
<evidence type="ECO:0000313" key="3">
    <source>
        <dbReference type="Proteomes" id="UP000747110"/>
    </source>
</evidence>
<keyword evidence="3" id="KW-1185">Reference proteome</keyword>
<dbReference type="EMBL" id="BNCP01000029">
    <property type="protein sequence ID" value="GIL84227.1"/>
    <property type="molecule type" value="Genomic_DNA"/>
</dbReference>
<feature type="compositionally biased region" description="Low complexity" evidence="1">
    <location>
        <begin position="174"/>
        <end position="185"/>
    </location>
</feature>
<feature type="region of interest" description="Disordered" evidence="1">
    <location>
        <begin position="328"/>
        <end position="398"/>
    </location>
</feature>
<protein>
    <submittedName>
        <fullName evidence="2">Uncharacterized protein</fullName>
    </submittedName>
</protein>
<feature type="region of interest" description="Disordered" evidence="1">
    <location>
        <begin position="1"/>
        <end position="309"/>
    </location>
</feature>
<feature type="compositionally biased region" description="Low complexity" evidence="1">
    <location>
        <begin position="152"/>
        <end position="162"/>
    </location>
</feature>
<reference evidence="2" key="1">
    <citation type="journal article" date="2021" name="Proc. Natl. Acad. Sci. U.S.A.">
        <title>Three genomes in the algal genus Volvox reveal the fate of a haploid sex-determining region after a transition to homothallism.</title>
        <authorList>
            <person name="Yamamoto K."/>
            <person name="Hamaji T."/>
            <person name="Kawai-Toyooka H."/>
            <person name="Matsuzaki R."/>
            <person name="Takahashi F."/>
            <person name="Nishimura Y."/>
            <person name="Kawachi M."/>
            <person name="Noguchi H."/>
            <person name="Minakuchi Y."/>
            <person name="Umen J.G."/>
            <person name="Toyoda A."/>
            <person name="Nozaki H."/>
        </authorList>
    </citation>
    <scope>NUCLEOTIDE SEQUENCE</scope>
    <source>
        <strain evidence="2">NIES-3786</strain>
    </source>
</reference>
<name>A0A8J4FU12_9CHLO</name>
<feature type="compositionally biased region" description="Basic and acidic residues" evidence="1">
    <location>
        <begin position="349"/>
        <end position="361"/>
    </location>
</feature>
<evidence type="ECO:0000256" key="1">
    <source>
        <dbReference type="SAM" id="MobiDB-lite"/>
    </source>
</evidence>
<feature type="compositionally biased region" description="Low complexity" evidence="1">
    <location>
        <begin position="379"/>
        <end position="391"/>
    </location>
</feature>
<feature type="compositionally biased region" description="Pro residues" evidence="1">
    <location>
        <begin position="82"/>
        <end position="97"/>
    </location>
</feature>
<sequence length="398" mass="41635">MSSSASAPEPTAGMSPNVMTSSSPTSSTAAASEVEATATETAVKAKVPTRLPPLTARSLPQTSTDTVAAAGDSSGTTSSATPPLPLAAAPVPPPPKTPQLEEKSKPCTPPTPDSDKHTTTLPTRPIQFRPSRPGLTPTSRSNLSPSPHPRSHTPTQPRSVFPQSPPQLSPPPSAVVAVAPVAPVLGPQHRYPQPPRELTTLQPPSSLPSLLQPQRQQLPPLRPTPPAQPPPLSGLQVPRLRKPSACPLKLPPINPPKRAASSGGGGGDGGNAEEEVDASLQRQQQQQVLNQHVIHLPRNPQPASAGGCDRERRVFGFGAQECATAFADAGRFPEVSSTSVPTSLPSVEVNRKQQQRQERSRPLFARSPSTDNYHDGQNDGMAAVGAAAPQDAQDDILH</sequence>
<feature type="compositionally biased region" description="Low complexity" evidence="1">
    <location>
        <begin position="66"/>
        <end position="81"/>
    </location>
</feature>
<accession>A0A8J4FU12</accession>
<organism evidence="2 3">
    <name type="scientific">Volvox reticuliferus</name>
    <dbReference type="NCBI Taxonomy" id="1737510"/>
    <lineage>
        <taxon>Eukaryota</taxon>
        <taxon>Viridiplantae</taxon>
        <taxon>Chlorophyta</taxon>
        <taxon>core chlorophytes</taxon>
        <taxon>Chlorophyceae</taxon>
        <taxon>CS clade</taxon>
        <taxon>Chlamydomonadales</taxon>
        <taxon>Volvocaceae</taxon>
        <taxon>Volvox</taxon>
    </lineage>
</organism>
<feature type="compositionally biased region" description="Pro residues" evidence="1">
    <location>
        <begin position="220"/>
        <end position="232"/>
    </location>
</feature>
<feature type="compositionally biased region" description="Low complexity" evidence="1">
    <location>
        <begin position="333"/>
        <end position="348"/>
    </location>
</feature>
<gene>
    <name evidence="2" type="ORF">Vretifemale_12916</name>
</gene>
<proteinExistence type="predicted"/>
<comment type="caution">
    <text evidence="2">The sequence shown here is derived from an EMBL/GenBank/DDBJ whole genome shotgun (WGS) entry which is preliminary data.</text>
</comment>
<feature type="non-terminal residue" evidence="2">
    <location>
        <position position="398"/>
    </location>
</feature>
<feature type="compositionally biased region" description="Pro residues" evidence="1">
    <location>
        <begin position="163"/>
        <end position="173"/>
    </location>
</feature>